<evidence type="ECO:0000256" key="18">
    <source>
        <dbReference type="ARBA" id="ARBA00075188"/>
    </source>
</evidence>
<evidence type="ECO:0000256" key="17">
    <source>
        <dbReference type="ARBA" id="ARBA00074008"/>
    </source>
</evidence>
<evidence type="ECO:0000256" key="15">
    <source>
        <dbReference type="ARBA" id="ARBA00052763"/>
    </source>
</evidence>
<evidence type="ECO:0000313" key="22">
    <source>
        <dbReference type="Ensembl" id="ENSMAMP00000054185.1"/>
    </source>
</evidence>
<comment type="catalytic activity">
    <reaction evidence="11">
        <text>N(6)-acetyl-L-lysyl-[protein] + NAD(+) + H2O = 2''-O-acetyl-ADP-D-ribose + nicotinamide + L-lysyl-[protein]</text>
        <dbReference type="Rhea" id="RHEA:43636"/>
        <dbReference type="Rhea" id="RHEA-COMP:9752"/>
        <dbReference type="Rhea" id="RHEA-COMP:10731"/>
        <dbReference type="ChEBI" id="CHEBI:15377"/>
        <dbReference type="ChEBI" id="CHEBI:17154"/>
        <dbReference type="ChEBI" id="CHEBI:29969"/>
        <dbReference type="ChEBI" id="CHEBI:57540"/>
        <dbReference type="ChEBI" id="CHEBI:61930"/>
        <dbReference type="ChEBI" id="CHEBI:83767"/>
        <dbReference type="EC" id="2.3.1.286"/>
    </reaction>
    <physiologicalReaction direction="left-to-right" evidence="11">
        <dbReference type="Rhea" id="RHEA:43637"/>
    </physiologicalReaction>
</comment>
<feature type="region of interest" description="Disordered" evidence="20">
    <location>
        <begin position="343"/>
        <end position="381"/>
    </location>
</feature>
<evidence type="ECO:0000256" key="4">
    <source>
        <dbReference type="ARBA" id="ARBA00022679"/>
    </source>
</evidence>
<dbReference type="GO" id="GO:0070403">
    <property type="term" value="F:NAD+ binding"/>
    <property type="evidence" value="ECO:0007669"/>
    <property type="project" value="InterPro"/>
</dbReference>
<evidence type="ECO:0000256" key="20">
    <source>
        <dbReference type="SAM" id="MobiDB-lite"/>
    </source>
</evidence>
<dbReference type="PANTHER" id="PTHR11085">
    <property type="entry name" value="NAD-DEPENDENT PROTEIN DEACYLASE SIRTUIN-5, MITOCHONDRIAL-RELATED"/>
    <property type="match status" value="1"/>
</dbReference>
<keyword evidence="6 19" id="KW-0862">Zinc</keyword>
<dbReference type="PROSITE" id="PS50305">
    <property type="entry name" value="SIRTUIN"/>
    <property type="match status" value="1"/>
</dbReference>
<dbReference type="Ensembl" id="ENSMAMT00000038395.1">
    <property type="protein sequence ID" value="ENSMAMP00000054185.1"/>
    <property type="gene ID" value="ENSMAMG00000011451.2"/>
</dbReference>
<evidence type="ECO:0000256" key="3">
    <source>
        <dbReference type="ARBA" id="ARBA00022553"/>
    </source>
</evidence>
<dbReference type="InterPro" id="IPR026590">
    <property type="entry name" value="Ssirtuin_cat_dom"/>
</dbReference>
<organism evidence="22 23">
    <name type="scientific">Mastacembelus armatus</name>
    <name type="common">zig-zag eel</name>
    <dbReference type="NCBI Taxonomy" id="205130"/>
    <lineage>
        <taxon>Eukaryota</taxon>
        <taxon>Metazoa</taxon>
        <taxon>Chordata</taxon>
        <taxon>Craniata</taxon>
        <taxon>Vertebrata</taxon>
        <taxon>Euteleostomi</taxon>
        <taxon>Actinopterygii</taxon>
        <taxon>Neopterygii</taxon>
        <taxon>Teleostei</taxon>
        <taxon>Neoteleostei</taxon>
        <taxon>Acanthomorphata</taxon>
        <taxon>Anabantaria</taxon>
        <taxon>Synbranchiformes</taxon>
        <taxon>Mastacembelidae</taxon>
        <taxon>Mastacembelus</taxon>
    </lineage>
</organism>
<keyword evidence="3" id="KW-0597">Phosphoprotein</keyword>
<evidence type="ECO:0000256" key="16">
    <source>
        <dbReference type="ARBA" id="ARBA00062653"/>
    </source>
</evidence>
<evidence type="ECO:0000256" key="10">
    <source>
        <dbReference type="ARBA" id="ARBA00043038"/>
    </source>
</evidence>
<evidence type="ECO:0000256" key="7">
    <source>
        <dbReference type="ARBA" id="ARBA00023027"/>
    </source>
</evidence>
<evidence type="ECO:0000313" key="23">
    <source>
        <dbReference type="Proteomes" id="UP000261640"/>
    </source>
</evidence>
<dbReference type="FunFam" id="3.40.50.1220:FF:000038">
    <property type="entry name" value="NAD-dependent protein deacetylase sirtuin-6 isoform X2"/>
    <property type="match status" value="1"/>
</dbReference>
<dbReference type="GeneTree" id="ENSGT00940000159703"/>
<comment type="similarity">
    <text evidence="8">Belongs to the sirtuin family. Class IV subfamily.</text>
</comment>
<protein>
    <recommendedName>
        <fullName evidence="17">NAD-dependent protein deacetylase sirtuin-7</fullName>
        <ecNumber evidence="2">2.3.1.286</ecNumber>
    </recommendedName>
    <alternativeName>
        <fullName evidence="18">NAD-dependent protein deacylase sirtuin-7</fullName>
    </alternativeName>
    <alternativeName>
        <fullName evidence="10">Regulatory protein SIR2 homolog 7</fullName>
    </alternativeName>
    <alternativeName>
        <fullName evidence="9">SIR2-like protein 7</fullName>
    </alternativeName>
</protein>
<dbReference type="SUPFAM" id="SSF52467">
    <property type="entry name" value="DHS-like NAD/FAD-binding domain"/>
    <property type="match status" value="1"/>
</dbReference>
<evidence type="ECO:0000256" key="13">
    <source>
        <dbReference type="ARBA" id="ARBA00051105"/>
    </source>
</evidence>
<evidence type="ECO:0000256" key="12">
    <source>
        <dbReference type="ARBA" id="ARBA00050237"/>
    </source>
</evidence>
<evidence type="ECO:0000256" key="9">
    <source>
        <dbReference type="ARBA" id="ARBA00041832"/>
    </source>
</evidence>
<dbReference type="GO" id="GO:0140861">
    <property type="term" value="P:DNA repair-dependent chromatin remodeling"/>
    <property type="evidence" value="ECO:0007669"/>
    <property type="project" value="UniProtKB-ARBA"/>
</dbReference>
<dbReference type="Proteomes" id="UP000261640">
    <property type="component" value="Unplaced"/>
</dbReference>
<proteinExistence type="inferred from homology"/>
<dbReference type="GO" id="GO:0035861">
    <property type="term" value="C:site of double-strand break"/>
    <property type="evidence" value="ECO:0007669"/>
    <property type="project" value="UniProtKB-ARBA"/>
</dbReference>
<feature type="binding site" evidence="19">
    <location>
        <position position="204"/>
    </location>
    <ligand>
        <name>Zn(2+)</name>
        <dbReference type="ChEBI" id="CHEBI:29105"/>
    </ligand>
</feature>
<feature type="binding site" evidence="19">
    <location>
        <position position="177"/>
    </location>
    <ligand>
        <name>Zn(2+)</name>
        <dbReference type="ChEBI" id="CHEBI:29105"/>
    </ligand>
</feature>
<feature type="domain" description="Deacetylase sirtuin-type" evidence="21">
    <location>
        <begin position="61"/>
        <end position="308"/>
    </location>
</feature>
<evidence type="ECO:0000256" key="6">
    <source>
        <dbReference type="ARBA" id="ARBA00022833"/>
    </source>
</evidence>
<feature type="active site" description="Proton acceptor" evidence="19">
    <location>
        <position position="166"/>
    </location>
</feature>
<accession>A0A7N8XSW9</accession>
<dbReference type="GO" id="GO:0010821">
    <property type="term" value="P:regulation of mitochondrion organization"/>
    <property type="evidence" value="ECO:0007669"/>
    <property type="project" value="UniProtKB-ARBA"/>
</dbReference>
<dbReference type="Gene3D" id="2.20.28.200">
    <property type="match status" value="1"/>
</dbReference>
<dbReference type="InterPro" id="IPR050134">
    <property type="entry name" value="NAD-dep_sirtuin_deacylases"/>
</dbReference>
<dbReference type="GO" id="GO:0000785">
    <property type="term" value="C:chromatin"/>
    <property type="evidence" value="ECO:0007669"/>
    <property type="project" value="UniProtKB-ARBA"/>
</dbReference>
<dbReference type="AlphaFoldDB" id="A0A7N8XSW9"/>
<keyword evidence="7" id="KW-0520">NAD</keyword>
<evidence type="ECO:0000256" key="11">
    <source>
        <dbReference type="ARBA" id="ARBA00050163"/>
    </source>
</evidence>
<comment type="cofactor">
    <cofactor evidence="1">
        <name>Zn(2+)</name>
        <dbReference type="ChEBI" id="CHEBI:29105"/>
    </cofactor>
</comment>
<keyword evidence="5 19" id="KW-0479">Metal-binding</keyword>
<dbReference type="GO" id="GO:0097372">
    <property type="term" value="F:histone H3K18 deacetylase activity, NAD-dependent"/>
    <property type="evidence" value="ECO:0007669"/>
    <property type="project" value="TreeGrafter"/>
</dbReference>
<dbReference type="GO" id="GO:0040029">
    <property type="term" value="P:epigenetic regulation of gene expression"/>
    <property type="evidence" value="ECO:0007669"/>
    <property type="project" value="UniProtKB-ARBA"/>
</dbReference>
<evidence type="ECO:0000256" key="2">
    <source>
        <dbReference type="ARBA" id="ARBA00012928"/>
    </source>
</evidence>
<comment type="catalytic activity">
    <reaction evidence="13">
        <text>N(6)-succinyl-L-lysyl-[protein] + NAD(+) + H2O = 2''-O-succinyl-ADP-D-ribose + nicotinamide + L-lysyl-[protein]</text>
        <dbReference type="Rhea" id="RHEA:47668"/>
        <dbReference type="Rhea" id="RHEA-COMP:9752"/>
        <dbReference type="Rhea" id="RHEA-COMP:11877"/>
        <dbReference type="ChEBI" id="CHEBI:15377"/>
        <dbReference type="ChEBI" id="CHEBI:17154"/>
        <dbReference type="ChEBI" id="CHEBI:29969"/>
        <dbReference type="ChEBI" id="CHEBI:57540"/>
        <dbReference type="ChEBI" id="CHEBI:87830"/>
        <dbReference type="ChEBI" id="CHEBI:87832"/>
    </reaction>
    <physiologicalReaction direction="left-to-right" evidence="13">
        <dbReference type="Rhea" id="RHEA:47669"/>
    </physiologicalReaction>
</comment>
<comment type="subunit">
    <text evidence="16">Interacts with UBTF and the RNA polymerase I complex. Interacts with components of the B-WICH complex, such as MYBBP1A, SMARCA5/SNF2H and BAZ1B/WSTF. Interacts with ELK4, leading to stabilization at target promoters for H3K18Ac deacetylation. Interacts with histone H2A and/or histone H2B. Interacts with DNMT1. Interacts with SIRT1.</text>
</comment>
<dbReference type="EC" id="2.3.1.286" evidence="2"/>
<dbReference type="GO" id="GO:0005634">
    <property type="term" value="C:nucleus"/>
    <property type="evidence" value="ECO:0007669"/>
    <property type="project" value="TreeGrafter"/>
</dbReference>
<reference evidence="22" key="1">
    <citation type="submission" date="2025-08" db="UniProtKB">
        <authorList>
            <consortium name="Ensembl"/>
        </authorList>
    </citation>
    <scope>IDENTIFICATION</scope>
</reference>
<dbReference type="FunFam" id="2.20.28.200:FF:000002">
    <property type="entry name" value="NAD-dependent deacetylase sirtuin-7"/>
    <property type="match status" value="1"/>
</dbReference>
<comment type="catalytic activity">
    <reaction evidence="14">
        <text>N(6)-propanoyl-L-lysyl-[protein] + NAD(+) + H2O = 3''-O-propanoyl-ADP-D-ribose + nicotinamide + L-lysyl-[protein]</text>
        <dbReference type="Rhea" id="RHEA:23500"/>
        <dbReference type="Rhea" id="RHEA-COMP:9752"/>
        <dbReference type="Rhea" id="RHEA-COMP:13758"/>
        <dbReference type="ChEBI" id="CHEBI:15377"/>
        <dbReference type="ChEBI" id="CHEBI:17154"/>
        <dbReference type="ChEBI" id="CHEBI:29969"/>
        <dbReference type="ChEBI" id="CHEBI:57540"/>
        <dbReference type="ChEBI" id="CHEBI:138019"/>
        <dbReference type="ChEBI" id="CHEBI:145015"/>
    </reaction>
    <physiologicalReaction direction="left-to-right" evidence="14">
        <dbReference type="Rhea" id="RHEA:23501"/>
    </physiologicalReaction>
</comment>
<dbReference type="PANTHER" id="PTHR11085:SF1">
    <property type="entry name" value="NAD-DEPENDENT PROTEIN DEACETYLASE SIRTUIN-7"/>
    <property type="match status" value="1"/>
</dbReference>
<evidence type="ECO:0000256" key="8">
    <source>
        <dbReference type="ARBA" id="ARBA00038170"/>
    </source>
</evidence>
<evidence type="ECO:0000256" key="5">
    <source>
        <dbReference type="ARBA" id="ARBA00022723"/>
    </source>
</evidence>
<sequence length="381" mass="42375">MSVFSCYTVVLMNLNTPVGHSLRNAALFFGKYSCACRTCVCSVSYYMLTFFCYNLQVFDDADELKCKVRQLAVAVKQAKHLVVYTGAGISTAASIPDYRGPNGVWTQLQKGRTVSSSDLSKAEPTLTHMCIKMLHKENMVKHVVSQNCDGLHLRSGLPRSALSELHGNMFIEVCTSCSPVREYVRLFDVTERTSLHRHGTGRRCSHCSSELRDTIVHFGERGTLEQPLNWKGAAEAANMADVILCLGSSLKVLKKYACLWCMNRPASKRPKLYIVNLQWTPKDDLAVLKIHGKCDDVMNLLMKELNFQIPVYNRAEDPIFSVATPLQPEELDSHTRDIIATDGLQDCSADPEGPAEEAPAVQGGWFGRGYGKGRKKKKKSA</sequence>
<evidence type="ECO:0000256" key="1">
    <source>
        <dbReference type="ARBA" id="ARBA00001947"/>
    </source>
</evidence>
<dbReference type="GO" id="GO:0046872">
    <property type="term" value="F:metal ion binding"/>
    <property type="evidence" value="ECO:0007669"/>
    <property type="project" value="UniProtKB-KW"/>
</dbReference>
<dbReference type="InterPro" id="IPR029035">
    <property type="entry name" value="DHS-like_NAD/FAD-binding_dom"/>
</dbReference>
<comment type="catalytic activity">
    <reaction evidence="12">
        <text>N(6)-decanoyl-L-lysyl-[protein] + NAD(+) + H2O = 2''-O-decanoyl-ADP-D-ribose + nicotinamide + L-lysyl-[protein]</text>
        <dbReference type="Rhea" id="RHEA:70631"/>
        <dbReference type="Rhea" id="RHEA-COMP:9752"/>
        <dbReference type="Rhea" id="RHEA-COMP:17932"/>
        <dbReference type="ChEBI" id="CHEBI:15377"/>
        <dbReference type="ChEBI" id="CHEBI:17154"/>
        <dbReference type="ChEBI" id="CHEBI:29969"/>
        <dbReference type="ChEBI" id="CHEBI:57540"/>
        <dbReference type="ChEBI" id="CHEBI:143222"/>
        <dbReference type="ChEBI" id="CHEBI:189688"/>
    </reaction>
    <physiologicalReaction direction="left-to-right" evidence="12">
        <dbReference type="Rhea" id="RHEA:70632"/>
    </physiologicalReaction>
</comment>
<reference evidence="22" key="2">
    <citation type="submission" date="2025-09" db="UniProtKB">
        <authorList>
            <consortium name="Ensembl"/>
        </authorList>
    </citation>
    <scope>IDENTIFICATION</scope>
</reference>
<evidence type="ECO:0000256" key="14">
    <source>
        <dbReference type="ARBA" id="ARBA00051399"/>
    </source>
</evidence>
<name>A0A7N8XSW9_9TELE</name>
<feature type="binding site" evidence="19">
    <location>
        <position position="207"/>
    </location>
    <ligand>
        <name>Zn(2+)</name>
        <dbReference type="ChEBI" id="CHEBI:29105"/>
    </ligand>
</feature>
<keyword evidence="4" id="KW-0808">Transferase</keyword>
<dbReference type="CDD" id="cd01410">
    <property type="entry name" value="SIRT7"/>
    <property type="match status" value="1"/>
</dbReference>
<dbReference type="Gene3D" id="3.40.50.1220">
    <property type="entry name" value="TPP-binding domain"/>
    <property type="match status" value="1"/>
</dbReference>
<feature type="compositionally biased region" description="Basic residues" evidence="20">
    <location>
        <begin position="371"/>
        <end position="381"/>
    </location>
</feature>
<evidence type="ECO:0000256" key="19">
    <source>
        <dbReference type="PROSITE-ProRule" id="PRU00236"/>
    </source>
</evidence>
<dbReference type="InterPro" id="IPR003000">
    <property type="entry name" value="Sirtuin"/>
</dbReference>
<evidence type="ECO:0000259" key="21">
    <source>
        <dbReference type="PROSITE" id="PS50305"/>
    </source>
</evidence>
<dbReference type="Pfam" id="PF02146">
    <property type="entry name" value="SIR2"/>
    <property type="match status" value="1"/>
</dbReference>
<comment type="catalytic activity">
    <reaction evidence="15">
        <text>N(6)-glutaryl-L-lysyl-[protein] + NAD(+) + H2O = 2''-O-glutaryl-ADP-D-ribose + nicotinamide + L-lysyl-[protein]</text>
        <dbReference type="Rhea" id="RHEA:47664"/>
        <dbReference type="Rhea" id="RHEA-COMP:9752"/>
        <dbReference type="Rhea" id="RHEA-COMP:11875"/>
        <dbReference type="ChEBI" id="CHEBI:15377"/>
        <dbReference type="ChEBI" id="CHEBI:17154"/>
        <dbReference type="ChEBI" id="CHEBI:29969"/>
        <dbReference type="ChEBI" id="CHEBI:57540"/>
        <dbReference type="ChEBI" id="CHEBI:87828"/>
        <dbReference type="ChEBI" id="CHEBI:87829"/>
    </reaction>
    <physiologicalReaction direction="left-to-right" evidence="15">
        <dbReference type="Rhea" id="RHEA:47665"/>
    </physiologicalReaction>
</comment>
<feature type="binding site" evidence="19">
    <location>
        <position position="174"/>
    </location>
    <ligand>
        <name>Zn(2+)</name>
        <dbReference type="ChEBI" id="CHEBI:29105"/>
    </ligand>
</feature>
<keyword evidence="23" id="KW-1185">Reference proteome</keyword>